<feature type="binding site" evidence="8">
    <location>
        <position position="299"/>
    </location>
    <ligand>
        <name>Na(+)</name>
        <dbReference type="ChEBI" id="CHEBI:29101"/>
        <label>1</label>
    </ligand>
</feature>
<evidence type="ECO:0000313" key="13">
    <source>
        <dbReference type="EMBL" id="KAH3747851.1"/>
    </source>
</evidence>
<sequence>MDGTDIGSAYRFICIVISIGFKLPLKQNDKKRANWGSQIEFILTLIGFAVGLGNVWRFPYLCFRNGGGAFLIPYTISLCVMGIPLFYMELCIGQFASLGPVKVWSINPALKGLGYSMVIVSALISFYYNVIIAVCVYFFFASMTRTLPWSYCDPVWASCDCRDRTMNRSDPNPWNFSRTECLNFNFTKAKSPSEDYFFSHVLKLSPNLAETGGISWQLVLCLLAAWLTVFLVLTKGIESLAKIVYVTAIFPYVLLTALLVRGLTLEGAQEGIRFYLTPNMSKLADAEVWSDAAVQIFYSLSVSSGGLIAMASYNAFNNNVLRDTFLVPIINCGTSFYAGFVIFSSLGFMAHTKGVEVKDVAAKGPGLAFVAYPEALSQMPVAPLWSILFFLMMMMLGFSSQFSIVETVLTGLLDELPSVSISRFGTILFRAGYCLLGFLFGLPMVTGAGFHLLDLVDNSVSGFPLLFVGLVEVIAIVYVYGFIRFRKDIIMMLSITPTRKKFVNFSFYCFAPMWCIFTPLCLLGIIVFKCIQYKPESVTNAKIYPMWADVIWWMITAATIIMIPLWFIAYYCLHDGCRTLAKANSPKPKWGPALRENRLGRYNDAYDRNKDLIQPYDAWLSELNIKHPNENGNIEATQDDTLDEKRETTGPAEEPTRNGIANLAYTDIQ</sequence>
<feature type="disulfide bond" evidence="9">
    <location>
        <begin position="152"/>
        <end position="161"/>
    </location>
</feature>
<evidence type="ECO:0000256" key="3">
    <source>
        <dbReference type="ARBA" id="ARBA00022448"/>
    </source>
</evidence>
<comment type="similarity">
    <text evidence="2 10">Belongs to the sodium:neurotransmitter symporter (SNF) (TC 2.A.22) family.</text>
</comment>
<evidence type="ECO:0000256" key="6">
    <source>
        <dbReference type="ARBA" id="ARBA00023136"/>
    </source>
</evidence>
<keyword evidence="8" id="KW-0915">Sodium</keyword>
<feature type="transmembrane region" description="Helical" evidence="12">
    <location>
        <begin position="113"/>
        <end position="140"/>
    </location>
</feature>
<keyword evidence="14" id="KW-1185">Reference proteome</keyword>
<comment type="subcellular location">
    <subcellularLocation>
        <location evidence="1">Membrane</location>
        <topology evidence="1">Multi-pass membrane protein</topology>
    </subcellularLocation>
</comment>
<reference evidence="13" key="2">
    <citation type="submission" date="2020-11" db="EMBL/GenBank/DDBJ databases">
        <authorList>
            <person name="McCartney M.A."/>
            <person name="Auch B."/>
            <person name="Kono T."/>
            <person name="Mallez S."/>
            <person name="Becker A."/>
            <person name="Gohl D.M."/>
            <person name="Silverstein K.A.T."/>
            <person name="Koren S."/>
            <person name="Bechman K.B."/>
            <person name="Herman A."/>
            <person name="Abrahante J.E."/>
            <person name="Garbe J."/>
        </authorList>
    </citation>
    <scope>NUCLEOTIDE SEQUENCE</scope>
    <source>
        <strain evidence="13">Duluth1</strain>
        <tissue evidence="13">Whole animal</tissue>
    </source>
</reference>
<dbReference type="AlphaFoldDB" id="A0A9D4I2G0"/>
<evidence type="ECO:0000256" key="1">
    <source>
        <dbReference type="ARBA" id="ARBA00004141"/>
    </source>
</evidence>
<dbReference type="Pfam" id="PF00209">
    <property type="entry name" value="SNF"/>
    <property type="match status" value="1"/>
</dbReference>
<dbReference type="Proteomes" id="UP000828390">
    <property type="component" value="Unassembled WGS sequence"/>
</dbReference>
<name>A0A9D4I2G0_DREPO</name>
<feature type="binding site" evidence="8">
    <location>
        <position position="50"/>
    </location>
    <ligand>
        <name>Na(+)</name>
        <dbReference type="ChEBI" id="CHEBI:29101"/>
        <label>1</label>
    </ligand>
</feature>
<organism evidence="13 14">
    <name type="scientific">Dreissena polymorpha</name>
    <name type="common">Zebra mussel</name>
    <name type="synonym">Mytilus polymorpha</name>
    <dbReference type="NCBI Taxonomy" id="45954"/>
    <lineage>
        <taxon>Eukaryota</taxon>
        <taxon>Metazoa</taxon>
        <taxon>Spiralia</taxon>
        <taxon>Lophotrochozoa</taxon>
        <taxon>Mollusca</taxon>
        <taxon>Bivalvia</taxon>
        <taxon>Autobranchia</taxon>
        <taxon>Heteroconchia</taxon>
        <taxon>Euheterodonta</taxon>
        <taxon>Imparidentia</taxon>
        <taxon>Neoheterodontei</taxon>
        <taxon>Myida</taxon>
        <taxon>Dreissenoidea</taxon>
        <taxon>Dreissenidae</taxon>
        <taxon>Dreissena</taxon>
    </lineage>
</organism>
<evidence type="ECO:0000256" key="8">
    <source>
        <dbReference type="PIRSR" id="PIRSR600175-1"/>
    </source>
</evidence>
<dbReference type="PANTHER" id="PTHR11616:SF321">
    <property type="entry name" value="SODIUM-DEPENDENT NUTRIENT AMINO ACID TRANSPORTER 1-RELATED"/>
    <property type="match status" value="1"/>
</dbReference>
<dbReference type="InterPro" id="IPR037272">
    <property type="entry name" value="SNS_sf"/>
</dbReference>
<feature type="transmembrane region" description="Helical" evidence="12">
    <location>
        <begin position="214"/>
        <end position="233"/>
    </location>
</feature>
<feature type="transmembrane region" description="Helical" evidence="12">
    <location>
        <begin position="240"/>
        <end position="260"/>
    </location>
</feature>
<feature type="transmembrane region" description="Helical" evidence="12">
    <location>
        <begin position="433"/>
        <end position="453"/>
    </location>
</feature>
<dbReference type="PANTHER" id="PTHR11616">
    <property type="entry name" value="SODIUM/CHLORIDE DEPENDENT TRANSPORTER"/>
    <property type="match status" value="1"/>
</dbReference>
<evidence type="ECO:0000256" key="5">
    <source>
        <dbReference type="ARBA" id="ARBA00022989"/>
    </source>
</evidence>
<feature type="binding site" evidence="8">
    <location>
        <position position="47"/>
    </location>
    <ligand>
        <name>Na(+)</name>
        <dbReference type="ChEBI" id="CHEBI:29101"/>
        <label>1</label>
    </ligand>
</feature>
<feature type="transmembrane region" description="Helical" evidence="12">
    <location>
        <begin position="325"/>
        <end position="350"/>
    </location>
</feature>
<protein>
    <recommendedName>
        <fullName evidence="10">Transporter</fullName>
    </recommendedName>
</protein>
<feature type="transmembrane region" description="Helical" evidence="12">
    <location>
        <begin position="465"/>
        <end position="485"/>
    </location>
</feature>
<dbReference type="GO" id="GO:0005283">
    <property type="term" value="F:amino acid:sodium symporter activity"/>
    <property type="evidence" value="ECO:0007669"/>
    <property type="project" value="TreeGrafter"/>
</dbReference>
<proteinExistence type="inferred from homology"/>
<dbReference type="SUPFAM" id="SSF161070">
    <property type="entry name" value="SNF-like"/>
    <property type="match status" value="1"/>
</dbReference>
<feature type="binding site" evidence="8">
    <location>
        <position position="49"/>
    </location>
    <ligand>
        <name>Na(+)</name>
        <dbReference type="ChEBI" id="CHEBI:29101"/>
        <label>2</label>
    </ligand>
</feature>
<feature type="transmembrane region" description="Helical" evidence="12">
    <location>
        <begin position="68"/>
        <end position="92"/>
    </location>
</feature>
<dbReference type="PROSITE" id="PS00610">
    <property type="entry name" value="NA_NEUROTRAN_SYMP_1"/>
    <property type="match status" value="1"/>
</dbReference>
<feature type="transmembrane region" description="Helical" evidence="12">
    <location>
        <begin position="387"/>
        <end position="413"/>
    </location>
</feature>
<gene>
    <name evidence="13" type="ORF">DPMN_182283</name>
</gene>
<feature type="region of interest" description="Disordered" evidence="11">
    <location>
        <begin position="630"/>
        <end position="657"/>
    </location>
</feature>
<evidence type="ECO:0000256" key="7">
    <source>
        <dbReference type="ARBA" id="ARBA00023180"/>
    </source>
</evidence>
<evidence type="ECO:0000256" key="4">
    <source>
        <dbReference type="ARBA" id="ARBA00022692"/>
    </source>
</evidence>
<evidence type="ECO:0000256" key="12">
    <source>
        <dbReference type="SAM" id="Phobius"/>
    </source>
</evidence>
<evidence type="ECO:0000256" key="9">
    <source>
        <dbReference type="PIRSR" id="PIRSR600175-2"/>
    </source>
</evidence>
<accession>A0A9D4I2G0</accession>
<feature type="transmembrane region" description="Helical" evidence="12">
    <location>
        <begin position="6"/>
        <end position="25"/>
    </location>
</feature>
<keyword evidence="9" id="KW-1015">Disulfide bond</keyword>
<dbReference type="GO" id="GO:0046872">
    <property type="term" value="F:metal ion binding"/>
    <property type="evidence" value="ECO:0007669"/>
    <property type="project" value="UniProtKB-KW"/>
</dbReference>
<dbReference type="GO" id="GO:0005886">
    <property type="term" value="C:plasma membrane"/>
    <property type="evidence" value="ECO:0007669"/>
    <property type="project" value="TreeGrafter"/>
</dbReference>
<comment type="caution">
    <text evidence="13">The sequence shown here is derived from an EMBL/GenBank/DDBJ whole genome shotgun (WGS) entry which is preliminary data.</text>
</comment>
<evidence type="ECO:0000256" key="2">
    <source>
        <dbReference type="ARBA" id="ARBA00006459"/>
    </source>
</evidence>
<keyword evidence="5 12" id="KW-1133">Transmembrane helix</keyword>
<keyword evidence="7" id="KW-0325">Glycoprotein</keyword>
<keyword evidence="10" id="KW-0769">Symport</keyword>
<keyword evidence="6 12" id="KW-0472">Membrane</keyword>
<feature type="binding site" evidence="8">
    <location>
        <position position="396"/>
    </location>
    <ligand>
        <name>Na(+)</name>
        <dbReference type="ChEBI" id="CHEBI:29101"/>
        <label>1</label>
    </ligand>
</feature>
<feature type="transmembrane region" description="Helical" evidence="12">
    <location>
        <begin position="37"/>
        <end position="56"/>
    </location>
</feature>
<feature type="binding site" evidence="8">
    <location>
        <position position="54"/>
    </location>
    <ligand>
        <name>Na(+)</name>
        <dbReference type="ChEBI" id="CHEBI:29101"/>
        <label>1</label>
    </ligand>
</feature>
<dbReference type="PRINTS" id="PR00176">
    <property type="entry name" value="NANEUSMPORT"/>
</dbReference>
<evidence type="ECO:0000256" key="10">
    <source>
        <dbReference type="RuleBase" id="RU003732"/>
    </source>
</evidence>
<keyword evidence="8" id="KW-0479">Metal-binding</keyword>
<evidence type="ECO:0000313" key="14">
    <source>
        <dbReference type="Proteomes" id="UP000828390"/>
    </source>
</evidence>
<feature type="transmembrane region" description="Helical" evidence="12">
    <location>
        <begin position="505"/>
        <end position="528"/>
    </location>
</feature>
<dbReference type="PROSITE" id="PS00754">
    <property type="entry name" value="NA_NEUROTRAN_SYMP_2"/>
    <property type="match status" value="1"/>
</dbReference>
<dbReference type="NCBIfam" id="NF037979">
    <property type="entry name" value="Na_transp"/>
    <property type="match status" value="1"/>
</dbReference>
<dbReference type="PROSITE" id="PS50267">
    <property type="entry name" value="NA_NEUROTRAN_SYMP_3"/>
    <property type="match status" value="1"/>
</dbReference>
<dbReference type="InterPro" id="IPR000175">
    <property type="entry name" value="Na/ntran_symport"/>
</dbReference>
<feature type="transmembrane region" description="Helical" evidence="12">
    <location>
        <begin position="550"/>
        <end position="573"/>
    </location>
</feature>
<keyword evidence="3 10" id="KW-0813">Transport</keyword>
<reference evidence="13" key="1">
    <citation type="journal article" date="2019" name="bioRxiv">
        <title>The Genome of the Zebra Mussel, Dreissena polymorpha: A Resource for Invasive Species Research.</title>
        <authorList>
            <person name="McCartney M.A."/>
            <person name="Auch B."/>
            <person name="Kono T."/>
            <person name="Mallez S."/>
            <person name="Zhang Y."/>
            <person name="Obille A."/>
            <person name="Becker A."/>
            <person name="Abrahante J.E."/>
            <person name="Garbe J."/>
            <person name="Badalamenti J.P."/>
            <person name="Herman A."/>
            <person name="Mangelson H."/>
            <person name="Liachko I."/>
            <person name="Sullivan S."/>
            <person name="Sone E.D."/>
            <person name="Koren S."/>
            <person name="Silverstein K.A.T."/>
            <person name="Beckman K.B."/>
            <person name="Gohl D.M."/>
        </authorList>
    </citation>
    <scope>NUCLEOTIDE SEQUENCE</scope>
    <source>
        <strain evidence="13">Duluth1</strain>
        <tissue evidence="13">Whole animal</tissue>
    </source>
</reference>
<evidence type="ECO:0000256" key="11">
    <source>
        <dbReference type="SAM" id="MobiDB-lite"/>
    </source>
</evidence>
<dbReference type="GO" id="GO:0089718">
    <property type="term" value="P:amino acid import across plasma membrane"/>
    <property type="evidence" value="ECO:0007669"/>
    <property type="project" value="TreeGrafter"/>
</dbReference>
<dbReference type="EMBL" id="JAIWYP010000010">
    <property type="protein sequence ID" value="KAH3747851.1"/>
    <property type="molecule type" value="Genomic_DNA"/>
</dbReference>
<feature type="binding site" evidence="8">
    <location>
        <position position="400"/>
    </location>
    <ligand>
        <name>Na(+)</name>
        <dbReference type="ChEBI" id="CHEBI:29101"/>
        <label>1</label>
    </ligand>
</feature>
<keyword evidence="4 10" id="KW-0812">Transmembrane</keyword>
<feature type="binding site" evidence="8">
    <location>
        <position position="331"/>
    </location>
    <ligand>
        <name>Na(+)</name>
        <dbReference type="ChEBI" id="CHEBI:29101"/>
        <label>1</label>
    </ligand>
</feature>